<dbReference type="EMBL" id="BEGY01000072">
    <property type="protein sequence ID" value="GAX81916.1"/>
    <property type="molecule type" value="Genomic_DNA"/>
</dbReference>
<reference evidence="2 3" key="1">
    <citation type="submission" date="2017-08" db="EMBL/GenBank/DDBJ databases">
        <title>Acidophilic green algal genome provides insights into adaptation to an acidic environment.</title>
        <authorList>
            <person name="Hirooka S."/>
            <person name="Hirose Y."/>
            <person name="Kanesaki Y."/>
            <person name="Higuchi S."/>
            <person name="Fujiwara T."/>
            <person name="Onuma R."/>
            <person name="Era A."/>
            <person name="Ohbayashi R."/>
            <person name="Uzuka A."/>
            <person name="Nozaki H."/>
            <person name="Yoshikawa H."/>
            <person name="Miyagishima S.Y."/>
        </authorList>
    </citation>
    <scope>NUCLEOTIDE SEQUENCE [LARGE SCALE GENOMIC DNA]</scope>
    <source>
        <strain evidence="2 3">NIES-2499</strain>
    </source>
</reference>
<feature type="region of interest" description="Disordered" evidence="1">
    <location>
        <begin position="222"/>
        <end position="251"/>
    </location>
</feature>
<feature type="compositionally biased region" description="Basic and acidic residues" evidence="1">
    <location>
        <begin position="222"/>
        <end position="235"/>
    </location>
</feature>
<evidence type="ECO:0000313" key="2">
    <source>
        <dbReference type="EMBL" id="GAX81916.1"/>
    </source>
</evidence>
<evidence type="ECO:0000313" key="3">
    <source>
        <dbReference type="Proteomes" id="UP000232323"/>
    </source>
</evidence>
<dbReference type="Proteomes" id="UP000232323">
    <property type="component" value="Unassembled WGS sequence"/>
</dbReference>
<protein>
    <submittedName>
        <fullName evidence="2">Uncharacterized protein</fullName>
    </submittedName>
</protein>
<keyword evidence="3" id="KW-1185">Reference proteome</keyword>
<feature type="region of interest" description="Disordered" evidence="1">
    <location>
        <begin position="298"/>
        <end position="340"/>
    </location>
</feature>
<sequence>MANKARGSKVHWALPVSNIRIFTTDENFSLSDGHSTHLAGKEGSSEFRNRWLYKAESKVASRGRAKAEDVMTTSSTLCLSHQRNSSSTLIRDSKQEDLVLPQLLTAKLGLKHKVCVLGAAHAVIEPSNGLTASTFSSATSYLPRHPGGILRWRGDNTSAKESVKSVEHKPLLHQPSPCDLIMTSHKRLLLYQPELVCLKRQLTTSGSSSSASRMILRGDCNRPYDKVMPEVRGSDDGTSNSSPDRNTGAGLTCSSPAISSCWLTTPLMRGIKRSIVQKKLGVPNSKLMNAAISSSSGAQALHSGKRQKQRASLLGPPELTEEEASRTSSGGNHRSVPSTGDKREALIGLASLRCVDRIFCNSRTLHQEASVMTHHPRCGGRSLSHYDDKIQCSLSRADITTRRALKTLHQISKALQQTSSSAGGAAHKDSTSRSRKQQTGHSKLPMIPCCASQSMKGDGTCPPAGTTTTGHWLNHTRCWVHLPIIRSTAPSTTTTMTLSTSTCECNHRVLHTCKKGEQGTEDTTEVNEAPNEGPANEGPANGPKALNRSHSKPGQFVKNTTAHPGGCIKGRDSSRK</sequence>
<gene>
    <name evidence="2" type="ORF">CEUSTIGMA_g9344.t1</name>
</gene>
<feature type="region of interest" description="Disordered" evidence="1">
    <location>
        <begin position="415"/>
        <end position="444"/>
    </location>
</feature>
<feature type="compositionally biased region" description="Polar residues" evidence="1">
    <location>
        <begin position="236"/>
        <end position="245"/>
    </location>
</feature>
<evidence type="ECO:0000256" key="1">
    <source>
        <dbReference type="SAM" id="MobiDB-lite"/>
    </source>
</evidence>
<name>A0A250XFW2_9CHLO</name>
<feature type="compositionally biased region" description="Polar residues" evidence="1">
    <location>
        <begin position="326"/>
        <end position="338"/>
    </location>
</feature>
<feature type="region of interest" description="Disordered" evidence="1">
    <location>
        <begin position="516"/>
        <end position="576"/>
    </location>
</feature>
<proteinExistence type="predicted"/>
<organism evidence="2 3">
    <name type="scientific">Chlamydomonas eustigma</name>
    <dbReference type="NCBI Taxonomy" id="1157962"/>
    <lineage>
        <taxon>Eukaryota</taxon>
        <taxon>Viridiplantae</taxon>
        <taxon>Chlorophyta</taxon>
        <taxon>core chlorophytes</taxon>
        <taxon>Chlorophyceae</taxon>
        <taxon>CS clade</taxon>
        <taxon>Chlamydomonadales</taxon>
        <taxon>Chlamydomonadaceae</taxon>
        <taxon>Chlamydomonas</taxon>
    </lineage>
</organism>
<accession>A0A250XFW2</accession>
<comment type="caution">
    <text evidence="2">The sequence shown here is derived from an EMBL/GenBank/DDBJ whole genome shotgun (WGS) entry which is preliminary data.</text>
</comment>
<dbReference type="AlphaFoldDB" id="A0A250XFW2"/>